<dbReference type="Pfam" id="PF00462">
    <property type="entry name" value="Glutaredoxin"/>
    <property type="match status" value="1"/>
</dbReference>
<dbReference type="InterPro" id="IPR036249">
    <property type="entry name" value="Thioredoxin-like_sf"/>
</dbReference>
<evidence type="ECO:0000259" key="1">
    <source>
        <dbReference type="Pfam" id="PF00462"/>
    </source>
</evidence>
<proteinExistence type="predicted"/>
<dbReference type="HOGENOM" id="CLU_026126_9_1_7"/>
<reference evidence="3" key="1">
    <citation type="journal article" date="2009" name="Environ. Microbiol.">
        <title>Contribution of mobile genetic elements to Desulfovibrio vulgaris genome plasticity.</title>
        <authorList>
            <person name="Walker C.B."/>
            <person name="Stolyar S."/>
            <person name="Chivian D."/>
            <person name="Pinel N."/>
            <person name="Gabster J.A."/>
            <person name="Dehal P.S."/>
            <person name="He Z."/>
            <person name="Yang Z.K."/>
            <person name="Yen H.C."/>
            <person name="Zhou J."/>
            <person name="Wall J.D."/>
            <person name="Hazen T.C."/>
            <person name="Arkin A.P."/>
            <person name="Stahl D.A."/>
        </authorList>
    </citation>
    <scope>NUCLEOTIDE SEQUENCE [LARGE SCALE GENOMIC DNA]</scope>
    <source>
        <strain evidence="3">DP4</strain>
    </source>
</reference>
<dbReference type="PROSITE" id="PS51354">
    <property type="entry name" value="GLUTAREDOXIN_2"/>
    <property type="match status" value="1"/>
</dbReference>
<dbReference type="PROSITE" id="PS00195">
    <property type="entry name" value="GLUTAREDOXIN_1"/>
    <property type="match status" value="1"/>
</dbReference>
<protein>
    <submittedName>
        <fullName evidence="2">Glutaredoxin</fullName>
    </submittedName>
</protein>
<dbReference type="EMBL" id="CP000527">
    <property type="protein sequence ID" value="ABM29117.1"/>
    <property type="molecule type" value="Genomic_DNA"/>
</dbReference>
<dbReference type="KEGG" id="dvl:Dvul_2101"/>
<dbReference type="AlphaFoldDB" id="A0A0H3ABN9"/>
<feature type="domain" description="Glutaredoxin" evidence="1">
    <location>
        <begin position="6"/>
        <end position="71"/>
    </location>
</feature>
<evidence type="ECO:0000313" key="3">
    <source>
        <dbReference type="Proteomes" id="UP000009173"/>
    </source>
</evidence>
<name>A0A0H3ABN9_NITV4</name>
<dbReference type="CDD" id="cd02976">
    <property type="entry name" value="NrdH"/>
    <property type="match status" value="1"/>
</dbReference>
<dbReference type="InterPro" id="IPR002109">
    <property type="entry name" value="Glutaredoxin"/>
</dbReference>
<evidence type="ECO:0000313" key="2">
    <source>
        <dbReference type="EMBL" id="ABM29117.1"/>
    </source>
</evidence>
<dbReference type="SMR" id="A0A0H3ABN9"/>
<dbReference type="SUPFAM" id="SSF52833">
    <property type="entry name" value="Thioredoxin-like"/>
    <property type="match status" value="1"/>
</dbReference>
<accession>A0A0H3ABN9</accession>
<gene>
    <name evidence="2" type="ordered locus">Dvul_2101</name>
</gene>
<dbReference type="InterPro" id="IPR011767">
    <property type="entry name" value="GLR_AS"/>
</dbReference>
<sequence>MSGCSVKLFALSTCVHCKNTRRFLEDHKVDVDCIYVDTLQGEERKQVVEEVKKHNPKLSFPTVVCANGKVIVGYREDELKEALSL</sequence>
<dbReference type="Gene3D" id="3.40.30.10">
    <property type="entry name" value="Glutaredoxin"/>
    <property type="match status" value="1"/>
</dbReference>
<organism evidence="2 3">
    <name type="scientific">Nitratidesulfovibrio vulgaris (strain DP4)</name>
    <name type="common">Desulfovibrio vulgaris</name>
    <dbReference type="NCBI Taxonomy" id="391774"/>
    <lineage>
        <taxon>Bacteria</taxon>
        <taxon>Pseudomonadati</taxon>
        <taxon>Thermodesulfobacteriota</taxon>
        <taxon>Desulfovibrionia</taxon>
        <taxon>Desulfovibrionales</taxon>
        <taxon>Desulfovibrionaceae</taxon>
        <taxon>Nitratidesulfovibrio</taxon>
    </lineage>
</organism>
<dbReference type="RefSeq" id="WP_010938182.1">
    <property type="nucleotide sequence ID" value="NC_008751.1"/>
</dbReference>
<dbReference type="Proteomes" id="UP000009173">
    <property type="component" value="Chromosome"/>
</dbReference>